<name>A0A4V6A212_STECR</name>
<gene>
    <name evidence="2" type="ORF">L596_018426</name>
</gene>
<organism evidence="2 3">
    <name type="scientific">Steinernema carpocapsae</name>
    <name type="common">Entomopathogenic nematode</name>
    <dbReference type="NCBI Taxonomy" id="34508"/>
    <lineage>
        <taxon>Eukaryota</taxon>
        <taxon>Metazoa</taxon>
        <taxon>Ecdysozoa</taxon>
        <taxon>Nematoda</taxon>
        <taxon>Chromadorea</taxon>
        <taxon>Rhabditida</taxon>
        <taxon>Tylenchina</taxon>
        <taxon>Panagrolaimomorpha</taxon>
        <taxon>Strongyloidoidea</taxon>
        <taxon>Steinernematidae</taxon>
        <taxon>Steinernema</taxon>
    </lineage>
</organism>
<sequence length="166" mass="19011">MRDLLIDPQQRKRTSTMHFKALYSSPPQPFLDSMAPETKMNKRPNGVLDSSGMDEPSSSLSPAAKRNRYHEVGDSHHKMGPNNSNWQGSRIFLTVVFPSGERQNIHLTDTTTVKALFVLMDSKGFDPKDHVLFRHSDGIYGVESSHLTLRDLRFSKRELIRVRQKF</sequence>
<evidence type="ECO:0000313" key="3">
    <source>
        <dbReference type="Proteomes" id="UP000298663"/>
    </source>
</evidence>
<comment type="caution">
    <text evidence="2">The sequence shown here is derived from an EMBL/GenBank/DDBJ whole genome shotgun (WGS) entry which is preliminary data.</text>
</comment>
<dbReference type="AlphaFoldDB" id="A0A4V6A212"/>
<accession>A0A4V6A212</accession>
<keyword evidence="3" id="KW-1185">Reference proteome</keyword>
<dbReference type="OrthoDB" id="270602at2759"/>
<dbReference type="Proteomes" id="UP000298663">
    <property type="component" value="Unassembled WGS sequence"/>
</dbReference>
<evidence type="ECO:0000313" key="2">
    <source>
        <dbReference type="EMBL" id="TKR77455.1"/>
    </source>
</evidence>
<reference evidence="2 3" key="2">
    <citation type="journal article" date="2019" name="G3 (Bethesda)">
        <title>Hybrid Assembly of the Genome of the Entomopathogenic Nematode Steinernema carpocapsae Identifies the X-Chromosome.</title>
        <authorList>
            <person name="Serra L."/>
            <person name="Macchietto M."/>
            <person name="Macias-Munoz A."/>
            <person name="McGill C.J."/>
            <person name="Rodriguez I.M."/>
            <person name="Rodriguez B."/>
            <person name="Murad R."/>
            <person name="Mortazavi A."/>
        </authorList>
    </citation>
    <scope>NUCLEOTIDE SEQUENCE [LARGE SCALE GENOMIC DNA]</scope>
    <source>
        <strain evidence="2 3">ALL</strain>
    </source>
</reference>
<proteinExistence type="predicted"/>
<dbReference type="Gene3D" id="3.10.20.90">
    <property type="entry name" value="Phosphatidylinositol 3-kinase Catalytic Subunit, Chain A, domain 1"/>
    <property type="match status" value="1"/>
</dbReference>
<reference evidence="2 3" key="1">
    <citation type="journal article" date="2015" name="Genome Biol.">
        <title>Comparative genomics of Steinernema reveals deeply conserved gene regulatory networks.</title>
        <authorList>
            <person name="Dillman A.R."/>
            <person name="Macchietto M."/>
            <person name="Porter C.F."/>
            <person name="Rogers A."/>
            <person name="Williams B."/>
            <person name="Antoshechkin I."/>
            <person name="Lee M.M."/>
            <person name="Goodwin Z."/>
            <person name="Lu X."/>
            <person name="Lewis E.E."/>
            <person name="Goodrich-Blair H."/>
            <person name="Stock S.P."/>
            <person name="Adams B.J."/>
            <person name="Sternberg P.W."/>
            <person name="Mortazavi A."/>
        </authorList>
    </citation>
    <scope>NUCLEOTIDE SEQUENCE [LARGE SCALE GENOMIC DNA]</scope>
    <source>
        <strain evidence="2 3">ALL</strain>
    </source>
</reference>
<protein>
    <submittedName>
        <fullName evidence="2">Uncharacterized protein</fullName>
    </submittedName>
</protein>
<evidence type="ECO:0000256" key="1">
    <source>
        <dbReference type="SAM" id="MobiDB-lite"/>
    </source>
</evidence>
<dbReference type="EMBL" id="AZBU02000005">
    <property type="protein sequence ID" value="TKR77455.1"/>
    <property type="molecule type" value="Genomic_DNA"/>
</dbReference>
<feature type="region of interest" description="Disordered" evidence="1">
    <location>
        <begin position="26"/>
        <end position="64"/>
    </location>
</feature>